<sequence length="130" mass="15354">MFDAASMRSRYKPKQPSDRQLKKIEEFQDFLYNTLKSIDKIADTELEIKVGIKAEFYESAVAEFEKLGYNIRAVKNTFDIKNRINPHEPSEIGYLQYETHSLALAYVNRMLMEHGSERMILTIIDWRRKS</sequence>
<accession>A0A0D4DB09</accession>
<reference evidence="1 2" key="1">
    <citation type="journal article" date="2016" name="Genom Data">
        <title>Complete genome sequence of a giant Vibrio phage ValKK3 infecting Vibrio alginolyticus.</title>
        <authorList>
            <person name="Lal T.M."/>
            <person name="Sano M."/>
            <person name="Hatai K."/>
            <person name="Ransangan J."/>
        </authorList>
    </citation>
    <scope>NUCLEOTIDE SEQUENCE [LARGE SCALE GENOMIC DNA]</scope>
</reference>
<dbReference type="Proteomes" id="UP000202888">
    <property type="component" value="Segment"/>
</dbReference>
<proteinExistence type="predicted"/>
<dbReference type="RefSeq" id="YP_009201317.1">
    <property type="nucleotide sequence ID" value="NC_028829.1"/>
</dbReference>
<organism evidence="1 2">
    <name type="scientific">Vibrio phage ValKK3</name>
    <dbReference type="NCBI Taxonomy" id="1610855"/>
    <lineage>
        <taxon>Viruses</taxon>
        <taxon>Duplodnaviria</taxon>
        <taxon>Heunggongvirae</taxon>
        <taxon>Uroviricota</taxon>
        <taxon>Caudoviricetes</taxon>
        <taxon>Pantevenvirales</taxon>
        <taxon>Straboviridae</taxon>
        <taxon>Schizotequatrovirus</taxon>
        <taxon>Schizotequatrovirus valkk3</taxon>
    </lineage>
</organism>
<dbReference type="OrthoDB" id="24467at10239"/>
<name>A0A0D4DB09_9CAUD</name>
<dbReference type="KEGG" id="vg:26628540"/>
<dbReference type="EMBL" id="KP671755">
    <property type="protein sequence ID" value="AJT61055.1"/>
    <property type="molecule type" value="Genomic_DNA"/>
</dbReference>
<protein>
    <submittedName>
        <fullName evidence="1">Uncharacterized protein</fullName>
    </submittedName>
</protein>
<evidence type="ECO:0000313" key="1">
    <source>
        <dbReference type="EMBL" id="AJT61055.1"/>
    </source>
</evidence>
<evidence type="ECO:0000313" key="2">
    <source>
        <dbReference type="Proteomes" id="UP000202888"/>
    </source>
</evidence>
<keyword evidence="2" id="KW-1185">Reference proteome</keyword>
<dbReference type="GeneID" id="26628540"/>